<dbReference type="AlphaFoldDB" id="A0A1Y2D6Q4"/>
<evidence type="ECO:0000313" key="7">
    <source>
        <dbReference type="EMBL" id="ORY54887.1"/>
    </source>
</evidence>
<name>A0A1Y2D6Q4_9BASI</name>
<comment type="pathway">
    <text evidence="1">Carbohydrate biosynthesis; Calvin cycle.</text>
</comment>
<evidence type="ECO:0000259" key="6">
    <source>
        <dbReference type="Pfam" id="PF02800"/>
    </source>
</evidence>
<dbReference type="InterPro" id="IPR020831">
    <property type="entry name" value="GlycerAld/Erythrose_P_DH"/>
</dbReference>
<accession>A0A1Y2D6Q4</accession>
<dbReference type="Gene3D" id="3.40.50.720">
    <property type="entry name" value="NAD(P)-binding Rossmann-like Domain"/>
    <property type="match status" value="1"/>
</dbReference>
<dbReference type="OrthoDB" id="1152826at2759"/>
<dbReference type="GO" id="GO:0047100">
    <property type="term" value="F:glyceraldehyde-3-phosphate dehydrogenase (NADP+) (phosphorylating) activity"/>
    <property type="evidence" value="ECO:0007669"/>
    <property type="project" value="UniProtKB-EC"/>
</dbReference>
<dbReference type="InterPro" id="IPR020829">
    <property type="entry name" value="GlycerAld_3-P_DH_cat"/>
</dbReference>
<dbReference type="STRING" id="106004.A0A1Y2D6Q4"/>
<dbReference type="Proteomes" id="UP000193467">
    <property type="component" value="Unassembled WGS sequence"/>
</dbReference>
<dbReference type="InterPro" id="IPR036291">
    <property type="entry name" value="NAD(P)-bd_dom_sf"/>
</dbReference>
<organism evidence="7 8">
    <name type="scientific">Leucosporidium creatinivorum</name>
    <dbReference type="NCBI Taxonomy" id="106004"/>
    <lineage>
        <taxon>Eukaryota</taxon>
        <taxon>Fungi</taxon>
        <taxon>Dikarya</taxon>
        <taxon>Basidiomycota</taxon>
        <taxon>Pucciniomycotina</taxon>
        <taxon>Microbotryomycetes</taxon>
        <taxon>Leucosporidiales</taxon>
        <taxon>Leucosporidium</taxon>
    </lineage>
</organism>
<dbReference type="EC" id="1.2.1.13" evidence="4"/>
<feature type="non-terminal residue" evidence="7">
    <location>
        <position position="1"/>
    </location>
</feature>
<dbReference type="PANTHER" id="PTHR10836:SF134">
    <property type="entry name" value="GLYCERALDEHYDE-3-PHOSPHATE DEHYDROGENASE (PHOSPHORYLATING)"/>
    <property type="match status" value="1"/>
</dbReference>
<dbReference type="GO" id="GO:0004365">
    <property type="term" value="F:glyceraldehyde-3-phosphate dehydrogenase (NAD+) (phosphorylating) activity"/>
    <property type="evidence" value="ECO:0007669"/>
    <property type="project" value="TreeGrafter"/>
</dbReference>
<comment type="similarity">
    <text evidence="2">Belongs to the glyceraldehyde-3-phosphate dehydrogenase family.</text>
</comment>
<dbReference type="SUPFAM" id="SSF51735">
    <property type="entry name" value="NAD(P)-binding Rossmann-fold domains"/>
    <property type="match status" value="1"/>
</dbReference>
<evidence type="ECO:0000256" key="5">
    <source>
        <dbReference type="ARBA" id="ARBA00052787"/>
    </source>
</evidence>
<keyword evidence="8" id="KW-1185">Reference proteome</keyword>
<dbReference type="SUPFAM" id="SSF55347">
    <property type="entry name" value="Glyceraldehyde-3-phosphate dehydrogenase-like, C-terminal domain"/>
    <property type="match status" value="1"/>
</dbReference>
<protein>
    <recommendedName>
        <fullName evidence="4">glyceraldehyde-3-phosphate dehydrogenase (NADP(+)) (phosphorylating)</fullName>
        <ecNumber evidence="4">1.2.1.13</ecNumber>
    </recommendedName>
</protein>
<evidence type="ECO:0000256" key="1">
    <source>
        <dbReference type="ARBA" id="ARBA00005215"/>
    </source>
</evidence>
<dbReference type="PROSITE" id="PS00071">
    <property type="entry name" value="GAPDH"/>
    <property type="match status" value="1"/>
</dbReference>
<dbReference type="GO" id="GO:0005829">
    <property type="term" value="C:cytosol"/>
    <property type="evidence" value="ECO:0007669"/>
    <property type="project" value="TreeGrafter"/>
</dbReference>
<reference evidence="7 8" key="1">
    <citation type="submission" date="2016-07" db="EMBL/GenBank/DDBJ databases">
        <title>Pervasive Adenine N6-methylation of Active Genes in Fungi.</title>
        <authorList>
            <consortium name="DOE Joint Genome Institute"/>
            <person name="Mondo S.J."/>
            <person name="Dannebaum R.O."/>
            <person name="Kuo R.C."/>
            <person name="Labutti K."/>
            <person name="Haridas S."/>
            <person name="Kuo A."/>
            <person name="Salamov A."/>
            <person name="Ahrendt S.R."/>
            <person name="Lipzen A."/>
            <person name="Sullivan W."/>
            <person name="Andreopoulos W.B."/>
            <person name="Clum A."/>
            <person name="Lindquist E."/>
            <person name="Daum C."/>
            <person name="Ramamoorthy G.K."/>
            <person name="Gryganskyi A."/>
            <person name="Culley D."/>
            <person name="Magnuson J.K."/>
            <person name="James T.Y."/>
            <person name="O'Malley M.A."/>
            <person name="Stajich J.E."/>
            <person name="Spatafora J.W."/>
            <person name="Visel A."/>
            <person name="Grigoriev I.V."/>
        </authorList>
    </citation>
    <scope>NUCLEOTIDE SEQUENCE [LARGE SCALE GENOMIC DNA]</scope>
    <source>
        <strain evidence="7 8">62-1032</strain>
    </source>
</reference>
<proteinExistence type="inferred from homology"/>
<dbReference type="CDD" id="cd18126">
    <property type="entry name" value="GAPDH_I_C"/>
    <property type="match status" value="1"/>
</dbReference>
<dbReference type="EMBL" id="MCGR01000094">
    <property type="protein sequence ID" value="ORY54887.1"/>
    <property type="molecule type" value="Genomic_DNA"/>
</dbReference>
<comment type="catalytic activity">
    <reaction evidence="5">
        <text>D-glyceraldehyde 3-phosphate + phosphate + NADP(+) = (2R)-3-phospho-glyceroyl phosphate + NADPH + H(+)</text>
        <dbReference type="Rhea" id="RHEA:10296"/>
        <dbReference type="ChEBI" id="CHEBI:15378"/>
        <dbReference type="ChEBI" id="CHEBI:43474"/>
        <dbReference type="ChEBI" id="CHEBI:57604"/>
        <dbReference type="ChEBI" id="CHEBI:57783"/>
        <dbReference type="ChEBI" id="CHEBI:58349"/>
        <dbReference type="ChEBI" id="CHEBI:59776"/>
        <dbReference type="EC" id="1.2.1.13"/>
    </reaction>
</comment>
<keyword evidence="3" id="KW-0560">Oxidoreductase</keyword>
<sequence length="222" mass="23583">DPTIPTIVVGVNRKSYHPPIDIVSNASCTTNCLAPLAKVLEGAFGIEWGMMTTVHASTSSQPILDGYSRKSRRLGRGVGSNIIPTTTGAAKAVSLVLPELAGRFTGISIRVPVNNVSMVDLTVSLKNPIASKEELLRPLREAAAGTLPNAAGPLSNVIAVNDDELVSSDFIGWSQSCVVDSAATTVLNSTTAKVVCWYDNEWAYSVRILDLIKYMHSVDTGL</sequence>
<dbReference type="Gene3D" id="3.30.360.10">
    <property type="entry name" value="Dihydrodipicolinate Reductase, domain 2"/>
    <property type="match status" value="1"/>
</dbReference>
<evidence type="ECO:0000256" key="2">
    <source>
        <dbReference type="ARBA" id="ARBA00007406"/>
    </source>
</evidence>
<dbReference type="GO" id="GO:0006096">
    <property type="term" value="P:glycolytic process"/>
    <property type="evidence" value="ECO:0007669"/>
    <property type="project" value="TreeGrafter"/>
</dbReference>
<dbReference type="InterPro" id="IPR020830">
    <property type="entry name" value="GlycerAld_3-P_DH_AS"/>
</dbReference>
<dbReference type="PRINTS" id="PR00078">
    <property type="entry name" value="G3PDHDRGNASE"/>
</dbReference>
<dbReference type="InParanoid" id="A0A1Y2D6Q4"/>
<dbReference type="PANTHER" id="PTHR10836">
    <property type="entry name" value="GLYCERALDEHYDE 3-PHOSPHATE DEHYDROGENASE"/>
    <property type="match status" value="1"/>
</dbReference>
<comment type="caution">
    <text evidence="7">The sequence shown here is derived from an EMBL/GenBank/DDBJ whole genome shotgun (WGS) entry which is preliminary data.</text>
</comment>
<dbReference type="Pfam" id="PF02800">
    <property type="entry name" value="Gp_dh_C"/>
    <property type="match status" value="1"/>
</dbReference>
<evidence type="ECO:0000313" key="8">
    <source>
        <dbReference type="Proteomes" id="UP000193467"/>
    </source>
</evidence>
<evidence type="ECO:0000256" key="4">
    <source>
        <dbReference type="ARBA" id="ARBA00039137"/>
    </source>
</evidence>
<gene>
    <name evidence="7" type="ORF">BCR35DRAFT_335715</name>
</gene>
<dbReference type="FunFam" id="3.30.360.10:FF:000002">
    <property type="entry name" value="Glyceraldehyde-3-phosphate dehydrogenase"/>
    <property type="match status" value="1"/>
</dbReference>
<evidence type="ECO:0000256" key="3">
    <source>
        <dbReference type="ARBA" id="ARBA00023002"/>
    </source>
</evidence>
<feature type="domain" description="Glyceraldehyde 3-phosphate dehydrogenase catalytic" evidence="6">
    <location>
        <begin position="33"/>
        <end position="198"/>
    </location>
</feature>